<keyword evidence="2" id="KW-1185">Reference proteome</keyword>
<sequence length="747" mass="84390">MSKENRKALRDKAKLHGKEIVKITVSKSSNKVHEPPPECWRFANLEPMVEFINSAVQSGRYTPDPDIPIQAVGPLKSVVCTDPVNFYVLKCPLPPTQCLALTGLANRENDVCLGLEQKLRDVWPGQWGELLDFTEFDFDRELEKVRQRIPTGTKAIQYMEIATWFSAHCTKQIHYLSFSDSVFGPEAPEITMEYVAEIKPKVIEWISMGEHEIDKANGDDVGYEHFSRILEVHRQQELVKMEIQKATKTFEQQSVSIEKAKSQMLAKWSGSIGVSDPRAQKLDEWAAEKKKDAYMLVTKHSDELKRLESLVDSHIFQLLQLIAGHDQKHTDPECDALVQELDLKFQAMFLEEPPPTSTPNTPVEMSVERAALEKIRELPDGPQKSALLAVLEAAVATPAEPVAPPEAVANGADLSDLPHVAEGVLGRMDTTQLEVGSEAKTLHEQYKDDPDAIFQPDGTVKFIGPRGVEEDDFIQSGENWMDSSLLASLQKSHSQRRRGKHVMMPYRDVKQKFGLAIASQILQEKQAQEKDKKANDSTIYFMPHPEAKGNEEQDQMGSQMDRMRFSLDGSDEYLQLPVSTARLQRSALARGITLFGYGEMNVVQSLTNLFNEGIVMPGGECMQYAVMEYEVELFGSLALEESDRLMIAYGRHSMPKFRPWRLRSRNHPWPELQSKAYNARCVLAWLCHEVVLLANGGQYVHDRWMPLLASCTFHLAEWHRKTELLGRQNGHHNLADGDSESSGVDDR</sequence>
<dbReference type="EMBL" id="CAXAMN010014446">
    <property type="protein sequence ID" value="CAK9043353.1"/>
    <property type="molecule type" value="Genomic_DNA"/>
</dbReference>
<proteinExistence type="predicted"/>
<evidence type="ECO:0000313" key="2">
    <source>
        <dbReference type="Proteomes" id="UP001642484"/>
    </source>
</evidence>
<dbReference type="Proteomes" id="UP001642484">
    <property type="component" value="Unassembled WGS sequence"/>
</dbReference>
<evidence type="ECO:0000313" key="1">
    <source>
        <dbReference type="EMBL" id="CAK9043353.1"/>
    </source>
</evidence>
<accession>A0ABP0LX71</accession>
<gene>
    <name evidence="1" type="ORF">CCMP2556_LOCUS22959</name>
</gene>
<name>A0ABP0LX71_9DINO</name>
<reference evidence="1 2" key="1">
    <citation type="submission" date="2024-02" db="EMBL/GenBank/DDBJ databases">
        <authorList>
            <person name="Chen Y."/>
            <person name="Shah S."/>
            <person name="Dougan E. K."/>
            <person name="Thang M."/>
            <person name="Chan C."/>
        </authorList>
    </citation>
    <scope>NUCLEOTIDE SEQUENCE [LARGE SCALE GENOMIC DNA]</scope>
</reference>
<organism evidence="1 2">
    <name type="scientific">Durusdinium trenchii</name>
    <dbReference type="NCBI Taxonomy" id="1381693"/>
    <lineage>
        <taxon>Eukaryota</taxon>
        <taxon>Sar</taxon>
        <taxon>Alveolata</taxon>
        <taxon>Dinophyceae</taxon>
        <taxon>Suessiales</taxon>
        <taxon>Symbiodiniaceae</taxon>
        <taxon>Durusdinium</taxon>
    </lineage>
</organism>
<protein>
    <submittedName>
        <fullName evidence="1">Uncharacterized protein</fullName>
    </submittedName>
</protein>
<comment type="caution">
    <text evidence="1">The sequence shown here is derived from an EMBL/GenBank/DDBJ whole genome shotgun (WGS) entry which is preliminary data.</text>
</comment>